<dbReference type="PROSITE" id="PS00599">
    <property type="entry name" value="AA_TRANSFER_CLASS_2"/>
    <property type="match status" value="1"/>
</dbReference>
<evidence type="ECO:0000256" key="3">
    <source>
        <dbReference type="ARBA" id="ARBA00010008"/>
    </source>
</evidence>
<dbReference type="SUPFAM" id="SSF53383">
    <property type="entry name" value="PLP-dependent transferases"/>
    <property type="match status" value="1"/>
</dbReference>
<accession>A0A9D1JZ23</accession>
<evidence type="ECO:0000256" key="1">
    <source>
        <dbReference type="ARBA" id="ARBA00001933"/>
    </source>
</evidence>
<evidence type="ECO:0000256" key="6">
    <source>
        <dbReference type="ARBA" id="ARBA00022679"/>
    </source>
</evidence>
<feature type="domain" description="Aminotransferase class I/classII large" evidence="13">
    <location>
        <begin position="41"/>
        <end position="374"/>
    </location>
</feature>
<dbReference type="GO" id="GO:0008710">
    <property type="term" value="F:8-amino-7-oxononanoate synthase activity"/>
    <property type="evidence" value="ECO:0007669"/>
    <property type="project" value="UniProtKB-EC"/>
</dbReference>
<dbReference type="InterPro" id="IPR050087">
    <property type="entry name" value="AON_synthase_class-II"/>
</dbReference>
<dbReference type="InterPro" id="IPR001917">
    <property type="entry name" value="Aminotrans_II_pyridoxalP_BS"/>
</dbReference>
<reference evidence="14" key="2">
    <citation type="journal article" date="2021" name="PeerJ">
        <title>Extensive microbial diversity within the chicken gut microbiome revealed by metagenomics and culture.</title>
        <authorList>
            <person name="Gilroy R."/>
            <person name="Ravi A."/>
            <person name="Getino M."/>
            <person name="Pursley I."/>
            <person name="Horton D.L."/>
            <person name="Alikhan N.F."/>
            <person name="Baker D."/>
            <person name="Gharbi K."/>
            <person name="Hall N."/>
            <person name="Watson M."/>
            <person name="Adriaenssens E.M."/>
            <person name="Foster-Nyarko E."/>
            <person name="Jarju S."/>
            <person name="Secka A."/>
            <person name="Antonio M."/>
            <person name="Oren A."/>
            <person name="Chaudhuri R.R."/>
            <person name="La Ragione R."/>
            <person name="Hildebrand F."/>
            <person name="Pallen M.J."/>
        </authorList>
    </citation>
    <scope>NUCLEOTIDE SEQUENCE</scope>
    <source>
        <strain evidence="14">CHK152-2871</strain>
    </source>
</reference>
<dbReference type="PANTHER" id="PTHR13693:SF100">
    <property type="entry name" value="8-AMINO-7-OXONONANOATE SYNTHASE"/>
    <property type="match status" value="1"/>
</dbReference>
<evidence type="ECO:0000256" key="7">
    <source>
        <dbReference type="ARBA" id="ARBA00022756"/>
    </source>
</evidence>
<evidence type="ECO:0000256" key="10">
    <source>
        <dbReference type="ARBA" id="ARBA00033381"/>
    </source>
</evidence>
<dbReference type="GO" id="GO:0008483">
    <property type="term" value="F:transaminase activity"/>
    <property type="evidence" value="ECO:0007669"/>
    <property type="project" value="UniProtKB-KW"/>
</dbReference>
<keyword evidence="14" id="KW-0032">Aminotransferase</keyword>
<dbReference type="EMBL" id="DVJQ01000049">
    <property type="protein sequence ID" value="HIS74543.1"/>
    <property type="molecule type" value="Genomic_DNA"/>
</dbReference>
<dbReference type="Gene3D" id="3.90.1150.10">
    <property type="entry name" value="Aspartate Aminotransferase, domain 1"/>
    <property type="match status" value="1"/>
</dbReference>
<keyword evidence="6" id="KW-0808">Transferase</keyword>
<name>A0A9D1JZ23_9BACT</name>
<dbReference type="Gene3D" id="3.40.640.10">
    <property type="entry name" value="Type I PLP-dependent aspartate aminotransferase-like (Major domain)"/>
    <property type="match status" value="1"/>
</dbReference>
<sequence length="382" mass="42637">MKNLFEDYEKAILDKKESLNFRSLQPVDIAGKYVFKSGKRLLNLSSNDYLGISTKDSIRQEFLNGYKKPLSVPSARLLCANTSSYEKLEELLKNKFNKEAALLFNSGYHANVGIYSALAKKGDVVFCDRLNHASIIDGIHLGGADLIPFKHANYEDLESKLIRYSKKYANVIISTEALFSMDGDFCDIKKLVELKEKYGAILIVDEAHSFGVYGGGLGFCAQEGMLDKVDLIMATFGKAVGSYGAFCVGCKVLIDYLINFSRSFIFSTVFPQISAEFAYFVLQNYIFSSDKFQNKLLKLTDIVHKRLCGLNILGSSYIVPVVLGENQKALELSKMLMDKGFYCLPIRYPTVAKNSARLRISLSAAIEQADLESLFALLLNTK</sequence>
<protein>
    <recommendedName>
        <fullName evidence="5">8-amino-7-oxononanoate synthase</fullName>
        <ecNumber evidence="5">2.3.1.47</ecNumber>
    </recommendedName>
    <alternativeName>
        <fullName evidence="9">7-keto-8-amino-pelargonic acid synthase</fullName>
    </alternativeName>
    <alternativeName>
        <fullName evidence="10">8-amino-7-ketopelargonate synthase</fullName>
    </alternativeName>
</protein>
<reference evidence="14" key="1">
    <citation type="submission" date="2020-10" db="EMBL/GenBank/DDBJ databases">
        <authorList>
            <person name="Gilroy R."/>
        </authorList>
    </citation>
    <scope>NUCLEOTIDE SEQUENCE</scope>
    <source>
        <strain evidence="14">CHK152-2871</strain>
    </source>
</reference>
<dbReference type="EC" id="2.3.1.47" evidence="5"/>
<gene>
    <name evidence="14" type="ORF">IAA86_05950</name>
</gene>
<evidence type="ECO:0000259" key="13">
    <source>
        <dbReference type="Pfam" id="PF00155"/>
    </source>
</evidence>
<dbReference type="GO" id="GO:0009102">
    <property type="term" value="P:biotin biosynthetic process"/>
    <property type="evidence" value="ECO:0007669"/>
    <property type="project" value="UniProtKB-KW"/>
</dbReference>
<evidence type="ECO:0000256" key="5">
    <source>
        <dbReference type="ARBA" id="ARBA00013187"/>
    </source>
</evidence>
<keyword evidence="8 12" id="KW-0663">Pyridoxal phosphate</keyword>
<comment type="cofactor">
    <cofactor evidence="1 12">
        <name>pyridoxal 5'-phosphate</name>
        <dbReference type="ChEBI" id="CHEBI:597326"/>
    </cofactor>
</comment>
<dbReference type="PANTHER" id="PTHR13693">
    <property type="entry name" value="CLASS II AMINOTRANSFERASE/8-AMINO-7-OXONONANOATE SYNTHASE"/>
    <property type="match status" value="1"/>
</dbReference>
<dbReference type="Proteomes" id="UP000886865">
    <property type="component" value="Unassembled WGS sequence"/>
</dbReference>
<dbReference type="InterPro" id="IPR004839">
    <property type="entry name" value="Aminotransferase_I/II_large"/>
</dbReference>
<comment type="catalytic activity">
    <reaction evidence="11">
        <text>6-carboxyhexanoyl-[ACP] + L-alanine + H(+) = (8S)-8-amino-7-oxononanoate + holo-[ACP] + CO2</text>
        <dbReference type="Rhea" id="RHEA:42288"/>
        <dbReference type="Rhea" id="RHEA-COMP:9685"/>
        <dbReference type="Rhea" id="RHEA-COMP:9955"/>
        <dbReference type="ChEBI" id="CHEBI:15378"/>
        <dbReference type="ChEBI" id="CHEBI:16526"/>
        <dbReference type="ChEBI" id="CHEBI:57972"/>
        <dbReference type="ChEBI" id="CHEBI:64479"/>
        <dbReference type="ChEBI" id="CHEBI:78846"/>
        <dbReference type="ChEBI" id="CHEBI:149468"/>
        <dbReference type="EC" id="2.3.1.47"/>
    </reaction>
</comment>
<comment type="pathway">
    <text evidence="2">Cofactor biosynthesis; biotin biosynthesis.</text>
</comment>
<organism evidence="14 15">
    <name type="scientific">Candidatus Galligastranaerophilus intestinavium</name>
    <dbReference type="NCBI Taxonomy" id="2840836"/>
    <lineage>
        <taxon>Bacteria</taxon>
        <taxon>Candidatus Galligastranaerophilus</taxon>
    </lineage>
</organism>
<dbReference type="Pfam" id="PF00155">
    <property type="entry name" value="Aminotran_1_2"/>
    <property type="match status" value="1"/>
</dbReference>
<dbReference type="InterPro" id="IPR015422">
    <property type="entry name" value="PyrdxlP-dep_Trfase_small"/>
</dbReference>
<comment type="subunit">
    <text evidence="4">Homodimer.</text>
</comment>
<evidence type="ECO:0000256" key="9">
    <source>
        <dbReference type="ARBA" id="ARBA00032610"/>
    </source>
</evidence>
<evidence type="ECO:0000256" key="11">
    <source>
        <dbReference type="ARBA" id="ARBA00047715"/>
    </source>
</evidence>
<dbReference type="GO" id="GO:0030170">
    <property type="term" value="F:pyridoxal phosphate binding"/>
    <property type="evidence" value="ECO:0007669"/>
    <property type="project" value="InterPro"/>
</dbReference>
<dbReference type="InterPro" id="IPR015424">
    <property type="entry name" value="PyrdxlP-dep_Trfase"/>
</dbReference>
<evidence type="ECO:0000256" key="2">
    <source>
        <dbReference type="ARBA" id="ARBA00004746"/>
    </source>
</evidence>
<evidence type="ECO:0000313" key="15">
    <source>
        <dbReference type="Proteomes" id="UP000886865"/>
    </source>
</evidence>
<keyword evidence="7" id="KW-0093">Biotin biosynthesis</keyword>
<comment type="caution">
    <text evidence="14">The sequence shown here is derived from an EMBL/GenBank/DDBJ whole genome shotgun (WGS) entry which is preliminary data.</text>
</comment>
<evidence type="ECO:0000256" key="12">
    <source>
        <dbReference type="RuleBase" id="RU003693"/>
    </source>
</evidence>
<evidence type="ECO:0000256" key="4">
    <source>
        <dbReference type="ARBA" id="ARBA00011738"/>
    </source>
</evidence>
<evidence type="ECO:0000313" key="14">
    <source>
        <dbReference type="EMBL" id="HIS74543.1"/>
    </source>
</evidence>
<dbReference type="InterPro" id="IPR015421">
    <property type="entry name" value="PyrdxlP-dep_Trfase_major"/>
</dbReference>
<dbReference type="AlphaFoldDB" id="A0A9D1JZ23"/>
<evidence type="ECO:0000256" key="8">
    <source>
        <dbReference type="ARBA" id="ARBA00022898"/>
    </source>
</evidence>
<comment type="similarity">
    <text evidence="3">Belongs to the class-II pyridoxal-phosphate-dependent aminotransferase family. BioF subfamily.</text>
</comment>
<proteinExistence type="inferred from homology"/>